<organism evidence="2">
    <name type="scientific">virus sp. ctah610</name>
    <dbReference type="NCBI Taxonomy" id="2826807"/>
    <lineage>
        <taxon>Viruses</taxon>
    </lineage>
</organism>
<feature type="region of interest" description="Disordered" evidence="1">
    <location>
        <begin position="114"/>
        <end position="163"/>
    </location>
</feature>
<accession>A0A8S5R7G1</accession>
<dbReference type="SUPFAM" id="SSF46785">
    <property type="entry name" value="Winged helix' DNA-binding domain"/>
    <property type="match status" value="1"/>
</dbReference>
<dbReference type="EMBL" id="BK015827">
    <property type="protein sequence ID" value="DAE27091.1"/>
    <property type="molecule type" value="Genomic_DNA"/>
</dbReference>
<evidence type="ECO:0000313" key="2">
    <source>
        <dbReference type="EMBL" id="DAE27091.1"/>
    </source>
</evidence>
<protein>
    <submittedName>
        <fullName evidence="2">Transcriptional regulator PadR-like family</fullName>
    </submittedName>
</protein>
<dbReference type="InterPro" id="IPR036390">
    <property type="entry name" value="WH_DNA-bd_sf"/>
</dbReference>
<proteinExistence type="predicted"/>
<reference evidence="2" key="1">
    <citation type="journal article" date="2021" name="Proc. Natl. Acad. Sci. U.S.A.">
        <title>A Catalog of Tens of Thousands of Viruses from Human Metagenomes Reveals Hidden Associations with Chronic Diseases.</title>
        <authorList>
            <person name="Tisza M.J."/>
            <person name="Buck C.B."/>
        </authorList>
    </citation>
    <scope>NUCLEOTIDE SEQUENCE</scope>
    <source>
        <strain evidence="2">Ctah610</strain>
    </source>
</reference>
<name>A0A8S5R7G1_9VIRU</name>
<sequence length="257" mass="30064">MIHNFDINIAEKYGINAAIILQNMYYWIEKNRANEKHFHDGYYWTYNSLKAFEELFHYMSNKQIRGALEKLEEEGVIVCGNYNNSTYDRTKWYAITEAGYELLQEGKCIVPKGQMESSEKANGMSQKGEPIPNNKPYNKPNNNICAAEPHDDEPANEDQGKQVSCDEQLRSDFEIIYGIYPKKRGKTVAFANYKLWVGKGKDVGGKKYKLTNRQIYKAVQKYVRQQEEAGQDDYQYWKNFDTLMGRQLLDYVDWEDS</sequence>
<evidence type="ECO:0000256" key="1">
    <source>
        <dbReference type="SAM" id="MobiDB-lite"/>
    </source>
</evidence>
<feature type="compositionally biased region" description="Low complexity" evidence="1">
    <location>
        <begin position="130"/>
        <end position="144"/>
    </location>
</feature>